<evidence type="ECO:0000259" key="1">
    <source>
        <dbReference type="PROSITE" id="PS50995"/>
    </source>
</evidence>
<dbReference type="SUPFAM" id="SSF46785">
    <property type="entry name" value="Winged helix' DNA-binding domain"/>
    <property type="match status" value="1"/>
</dbReference>
<reference evidence="2 3" key="1">
    <citation type="submission" date="2021-01" db="EMBL/GenBank/DDBJ databases">
        <title>Streptomyces acididurans sp. nov., isolated from a peat swamp forest soil.</title>
        <authorList>
            <person name="Chantavorakit T."/>
            <person name="Duangmal K."/>
        </authorList>
    </citation>
    <scope>NUCLEOTIDE SEQUENCE [LARGE SCALE GENOMIC DNA]</scope>
    <source>
        <strain evidence="2 3">KK5PA1</strain>
    </source>
</reference>
<keyword evidence="3" id="KW-1185">Reference proteome</keyword>
<dbReference type="InterPro" id="IPR036388">
    <property type="entry name" value="WH-like_DNA-bd_sf"/>
</dbReference>
<comment type="caution">
    <text evidence="2">The sequence shown here is derived from an EMBL/GenBank/DDBJ whole genome shotgun (WGS) entry which is preliminary data.</text>
</comment>
<protein>
    <submittedName>
        <fullName evidence="2">MarR family transcriptional regulator</fullName>
    </submittedName>
</protein>
<dbReference type="Pfam" id="PF12802">
    <property type="entry name" value="MarR_2"/>
    <property type="match status" value="1"/>
</dbReference>
<evidence type="ECO:0000313" key="2">
    <source>
        <dbReference type="EMBL" id="MBM9506224.1"/>
    </source>
</evidence>
<feature type="domain" description="HTH marR-type" evidence="1">
    <location>
        <begin position="17"/>
        <end position="153"/>
    </location>
</feature>
<name>A0ABS2TSC6_9ACTN</name>
<dbReference type="PANTHER" id="PTHR33164:SF99">
    <property type="entry name" value="MARR FAMILY REGULATORY PROTEIN"/>
    <property type="match status" value="1"/>
</dbReference>
<dbReference type="PANTHER" id="PTHR33164">
    <property type="entry name" value="TRANSCRIPTIONAL REGULATOR, MARR FAMILY"/>
    <property type="match status" value="1"/>
</dbReference>
<dbReference type="InterPro" id="IPR036390">
    <property type="entry name" value="WH_DNA-bd_sf"/>
</dbReference>
<dbReference type="InterPro" id="IPR000835">
    <property type="entry name" value="HTH_MarR-typ"/>
</dbReference>
<dbReference type="PROSITE" id="PS50995">
    <property type="entry name" value="HTH_MARR_2"/>
    <property type="match status" value="1"/>
</dbReference>
<proteinExistence type="predicted"/>
<organism evidence="2 3">
    <name type="scientific">Actinacidiphila acididurans</name>
    <dbReference type="NCBI Taxonomy" id="2784346"/>
    <lineage>
        <taxon>Bacteria</taxon>
        <taxon>Bacillati</taxon>
        <taxon>Actinomycetota</taxon>
        <taxon>Actinomycetes</taxon>
        <taxon>Kitasatosporales</taxon>
        <taxon>Streptomycetaceae</taxon>
        <taxon>Actinacidiphila</taxon>
    </lineage>
</organism>
<dbReference type="Gene3D" id="1.10.10.10">
    <property type="entry name" value="Winged helix-like DNA-binding domain superfamily/Winged helix DNA-binding domain"/>
    <property type="match status" value="1"/>
</dbReference>
<dbReference type="RefSeq" id="WP_205358083.1">
    <property type="nucleotide sequence ID" value="NZ_JADKYB010000008.1"/>
</dbReference>
<accession>A0ABS2TSC6</accession>
<sequence>MTHTTGARSGRWLTPYELATWRAFIETAEQLRNVLGARLREDSGLSEGDYAVLLALSEAEGRRLRSSALAAHIDWERSRLSHHLGRMERRGLIAREECEDDNRGAEVVATAEGMSAFRRATVPHLRAVRELFLDALTPEQLDAVAEITAVLRDRLPPRP</sequence>
<dbReference type="EMBL" id="JADKYB010000008">
    <property type="protein sequence ID" value="MBM9506224.1"/>
    <property type="molecule type" value="Genomic_DNA"/>
</dbReference>
<dbReference type="InterPro" id="IPR039422">
    <property type="entry name" value="MarR/SlyA-like"/>
</dbReference>
<dbReference type="SMART" id="SM00347">
    <property type="entry name" value="HTH_MARR"/>
    <property type="match status" value="1"/>
</dbReference>
<evidence type="ECO:0000313" key="3">
    <source>
        <dbReference type="Proteomes" id="UP000749040"/>
    </source>
</evidence>
<gene>
    <name evidence="2" type="ORF">ITX44_17035</name>
</gene>
<dbReference type="Proteomes" id="UP000749040">
    <property type="component" value="Unassembled WGS sequence"/>
</dbReference>